<dbReference type="Gene3D" id="3.80.10.10">
    <property type="entry name" value="Ribonuclease Inhibitor"/>
    <property type="match status" value="2"/>
</dbReference>
<dbReference type="RefSeq" id="XP_002294623.1">
    <property type="nucleotide sequence ID" value="XM_002294587.1"/>
</dbReference>
<dbReference type="HOGENOM" id="CLU_343715_0_0_1"/>
<feature type="region of interest" description="Disordered" evidence="1">
    <location>
        <begin position="1"/>
        <end position="30"/>
    </location>
</feature>
<reference evidence="2 3" key="1">
    <citation type="journal article" date="2004" name="Science">
        <title>The genome of the diatom Thalassiosira pseudonana: ecology, evolution, and metabolism.</title>
        <authorList>
            <person name="Armbrust E.V."/>
            <person name="Berges J.A."/>
            <person name="Bowler C."/>
            <person name="Green B.R."/>
            <person name="Martinez D."/>
            <person name="Putnam N.H."/>
            <person name="Zhou S."/>
            <person name="Allen A.E."/>
            <person name="Apt K.E."/>
            <person name="Bechner M."/>
            <person name="Brzezinski M.A."/>
            <person name="Chaal B.K."/>
            <person name="Chiovitti A."/>
            <person name="Davis A.K."/>
            <person name="Demarest M.S."/>
            <person name="Detter J.C."/>
            <person name="Glavina T."/>
            <person name="Goodstein D."/>
            <person name="Hadi M.Z."/>
            <person name="Hellsten U."/>
            <person name="Hildebrand M."/>
            <person name="Jenkins B.D."/>
            <person name="Jurka J."/>
            <person name="Kapitonov V.V."/>
            <person name="Kroger N."/>
            <person name="Lau W.W."/>
            <person name="Lane T.W."/>
            <person name="Larimer F.W."/>
            <person name="Lippmeier J.C."/>
            <person name="Lucas S."/>
            <person name="Medina M."/>
            <person name="Montsant A."/>
            <person name="Obornik M."/>
            <person name="Parker M.S."/>
            <person name="Palenik B."/>
            <person name="Pazour G.J."/>
            <person name="Richardson P.M."/>
            <person name="Rynearson T.A."/>
            <person name="Saito M.A."/>
            <person name="Schwartz D.C."/>
            <person name="Thamatrakoln K."/>
            <person name="Valentin K."/>
            <person name="Vardi A."/>
            <person name="Wilkerson F.P."/>
            <person name="Rokhsar D.S."/>
        </authorList>
    </citation>
    <scope>NUCLEOTIDE SEQUENCE [LARGE SCALE GENOMIC DNA]</scope>
    <source>
        <strain evidence="2 3">CCMP1335</strain>
    </source>
</reference>
<reference evidence="2 3" key="2">
    <citation type="journal article" date="2008" name="Nature">
        <title>The Phaeodactylum genome reveals the evolutionary history of diatom genomes.</title>
        <authorList>
            <person name="Bowler C."/>
            <person name="Allen A.E."/>
            <person name="Badger J.H."/>
            <person name="Grimwood J."/>
            <person name="Jabbari K."/>
            <person name="Kuo A."/>
            <person name="Maheswari U."/>
            <person name="Martens C."/>
            <person name="Maumus F."/>
            <person name="Otillar R.P."/>
            <person name="Rayko E."/>
            <person name="Salamov A."/>
            <person name="Vandepoele K."/>
            <person name="Beszteri B."/>
            <person name="Gruber A."/>
            <person name="Heijde M."/>
            <person name="Katinka M."/>
            <person name="Mock T."/>
            <person name="Valentin K."/>
            <person name="Verret F."/>
            <person name="Berges J.A."/>
            <person name="Brownlee C."/>
            <person name="Cadoret J.P."/>
            <person name="Chiovitti A."/>
            <person name="Choi C.J."/>
            <person name="Coesel S."/>
            <person name="De Martino A."/>
            <person name="Detter J.C."/>
            <person name="Durkin C."/>
            <person name="Falciatore A."/>
            <person name="Fournet J."/>
            <person name="Haruta M."/>
            <person name="Huysman M.J."/>
            <person name="Jenkins B.D."/>
            <person name="Jiroutova K."/>
            <person name="Jorgensen R.E."/>
            <person name="Joubert Y."/>
            <person name="Kaplan A."/>
            <person name="Kroger N."/>
            <person name="Kroth P.G."/>
            <person name="La Roche J."/>
            <person name="Lindquist E."/>
            <person name="Lommer M."/>
            <person name="Martin-Jezequel V."/>
            <person name="Lopez P.J."/>
            <person name="Lucas S."/>
            <person name="Mangogna M."/>
            <person name="McGinnis K."/>
            <person name="Medlin L.K."/>
            <person name="Montsant A."/>
            <person name="Oudot-Le Secq M.P."/>
            <person name="Napoli C."/>
            <person name="Obornik M."/>
            <person name="Parker M.S."/>
            <person name="Petit J.L."/>
            <person name="Porcel B.M."/>
            <person name="Poulsen N."/>
            <person name="Robison M."/>
            <person name="Rychlewski L."/>
            <person name="Rynearson T.A."/>
            <person name="Schmutz J."/>
            <person name="Shapiro H."/>
            <person name="Siaut M."/>
            <person name="Stanley M."/>
            <person name="Sussman M.R."/>
            <person name="Taylor A.R."/>
            <person name="Vardi A."/>
            <person name="von Dassow P."/>
            <person name="Vyverman W."/>
            <person name="Willis A."/>
            <person name="Wyrwicz L.S."/>
            <person name="Rokhsar D.S."/>
            <person name="Weissenbach J."/>
            <person name="Armbrust E.V."/>
            <person name="Green B.R."/>
            <person name="Van de Peer Y."/>
            <person name="Grigoriev I.V."/>
        </authorList>
    </citation>
    <scope>NUCLEOTIDE SEQUENCE [LARGE SCALE GENOMIC DNA]</scope>
    <source>
        <strain evidence="2 3">CCMP1335</strain>
    </source>
</reference>
<dbReference type="InterPro" id="IPR032675">
    <property type="entry name" value="LRR_dom_sf"/>
</dbReference>
<dbReference type="AlphaFoldDB" id="B8CEY3"/>
<protein>
    <recommendedName>
        <fullName evidence="4">F-box domain-containing protein</fullName>
    </recommendedName>
</protein>
<dbReference type="OMA" id="RCTIREW"/>
<dbReference type="InParanoid" id="B8CEY3"/>
<dbReference type="PANTHER" id="PTHR13318">
    <property type="entry name" value="PARTNER OF PAIRED, ISOFORM B-RELATED"/>
    <property type="match status" value="1"/>
</dbReference>
<dbReference type="PaxDb" id="35128-Thaps25655"/>
<dbReference type="STRING" id="35128.B8CEY3"/>
<evidence type="ECO:0000313" key="2">
    <source>
        <dbReference type="EMBL" id="EED87983.1"/>
    </source>
</evidence>
<feature type="region of interest" description="Disordered" evidence="1">
    <location>
        <begin position="325"/>
        <end position="348"/>
    </location>
</feature>
<name>B8CEY3_THAPS</name>
<dbReference type="PANTHER" id="PTHR13318:SF105">
    <property type="entry name" value="F-BOX_LRR-REPEAT PROTEIN 3"/>
    <property type="match status" value="1"/>
</dbReference>
<dbReference type="KEGG" id="tps:THAPSDRAFT_25655"/>
<feature type="compositionally biased region" description="Low complexity" evidence="1">
    <location>
        <begin position="13"/>
        <end position="27"/>
    </location>
</feature>
<dbReference type="eggNOG" id="KOG4341">
    <property type="taxonomic scope" value="Eukaryota"/>
</dbReference>
<evidence type="ECO:0008006" key="4">
    <source>
        <dbReference type="Google" id="ProtNLM"/>
    </source>
</evidence>
<dbReference type="GO" id="GO:0031146">
    <property type="term" value="P:SCF-dependent proteasomal ubiquitin-dependent protein catabolic process"/>
    <property type="evidence" value="ECO:0000318"/>
    <property type="project" value="GO_Central"/>
</dbReference>
<evidence type="ECO:0000256" key="1">
    <source>
        <dbReference type="SAM" id="MobiDB-lite"/>
    </source>
</evidence>
<dbReference type="GO" id="GO:0019005">
    <property type="term" value="C:SCF ubiquitin ligase complex"/>
    <property type="evidence" value="ECO:0000318"/>
    <property type="project" value="GO_Central"/>
</dbReference>
<feature type="region of interest" description="Disordered" evidence="1">
    <location>
        <begin position="261"/>
        <end position="290"/>
    </location>
</feature>
<feature type="compositionally biased region" description="Polar residues" evidence="1">
    <location>
        <begin position="267"/>
        <end position="290"/>
    </location>
</feature>
<feature type="compositionally biased region" description="Polar residues" evidence="1">
    <location>
        <begin position="1"/>
        <end position="12"/>
    </location>
</feature>
<dbReference type="EMBL" id="CM000652">
    <property type="protein sequence ID" value="EED87983.1"/>
    <property type="molecule type" value="Genomic_DNA"/>
</dbReference>
<dbReference type="FunFam" id="3.80.10.10:FF:002222">
    <property type="entry name" value="Predicted protein"/>
    <property type="match status" value="1"/>
</dbReference>
<dbReference type="Proteomes" id="UP000001449">
    <property type="component" value="Chromosome 20"/>
</dbReference>
<proteinExistence type="predicted"/>
<evidence type="ECO:0000313" key="3">
    <source>
        <dbReference type="Proteomes" id="UP000001449"/>
    </source>
</evidence>
<accession>B8CEY3</accession>
<dbReference type="SUPFAM" id="SSF52047">
    <property type="entry name" value="RNI-like"/>
    <property type="match status" value="1"/>
</dbReference>
<dbReference type="GeneID" id="7443390"/>
<dbReference type="SMART" id="SM00367">
    <property type="entry name" value="LRR_CC"/>
    <property type="match status" value="5"/>
</dbReference>
<keyword evidence="3" id="KW-1185">Reference proteome</keyword>
<dbReference type="InterPro" id="IPR006553">
    <property type="entry name" value="Leu-rich_rpt_Cys-con_subtyp"/>
</dbReference>
<sequence>MDYSQPHPSSEGASSSATTNTNNSTTSKQKQIIHTTLQILKATYGPSEGRRLLDGTIVDYSNEESYVPYSRDVLPFLRALMSLEEEDWDDIDKDDGYYYLHDQSCDACVGISGNSTQQQQLDERGFHSTLSNNPQRIPLKRVKHTNKNSFPLMDGRSMNSVFGDPCPGTTKLLRVEYLFRDYFWNVVGDNAEDEMMDCTSSSCVDNEEEPNATLISPNAQHKNTKIRRCHCTTSRVFNSTFAEHERVLLKRQDTLFRLITDTGDDNVGQNSVDMDTSSDSKGMQQHSAPNNSMQADYAVQDMLPLSSLTTPQSSSKSLPIFQQHDAIPNAPKPSPTSRSPPSSPSMQWKLAPTTSEITLPIILPFLAVRQRAMCQLVCSSWRDIVMERGIAIVVDVNDVTLFPRELMNFSSTTGTQRTSPFVPQSPAILPSNPVSSSLLSSSPSHNEPSRALLRGLLTHSYSSLESLVLNDYLPLRPIVDLHPALPFFRKLKRLDISRIPSITDDTLQLISTYIGGKLEVLYMKGLRHVTNDGMVQLVQSCTNLRVLDVSHVHQLDDSAGIAIGQHLTKLEVFHARDNYKWTNESVDLITRNCKSLAQATFWGCIRLTRVSFGNEANGTEALQPLPSILQPPSTKLVLLNLWGCHNLRDASASLLCNLPHLRSLCVSECHKLTDAFVLGISQSLSHLLHIQLRYLRRISDVSIEAISMMPGLYSLDVSFCTKLTVGGLTRLVTNRCASLSELRLYSCRQLNVDGGPIATGGVNRVGGGRPLAQAIRSVSDDSILSFLDLRECNVSESFSRDETFLREMADLGFQESLRGLFVRPAVWTERVRIQLVSTLSQDDIPDY</sequence>
<organism evidence="2 3">
    <name type="scientific">Thalassiosira pseudonana</name>
    <name type="common">Marine diatom</name>
    <name type="synonym">Cyclotella nana</name>
    <dbReference type="NCBI Taxonomy" id="35128"/>
    <lineage>
        <taxon>Eukaryota</taxon>
        <taxon>Sar</taxon>
        <taxon>Stramenopiles</taxon>
        <taxon>Ochrophyta</taxon>
        <taxon>Bacillariophyta</taxon>
        <taxon>Coscinodiscophyceae</taxon>
        <taxon>Thalassiosirophycidae</taxon>
        <taxon>Thalassiosirales</taxon>
        <taxon>Thalassiosiraceae</taxon>
        <taxon>Thalassiosira</taxon>
    </lineage>
</organism>
<gene>
    <name evidence="2" type="ORF">THAPSDRAFT_25655</name>
</gene>